<proteinExistence type="inferred from homology"/>
<evidence type="ECO:0000256" key="2">
    <source>
        <dbReference type="ARBA" id="ARBA00006787"/>
    </source>
</evidence>
<comment type="cofactor">
    <cofactor evidence="1">
        <name>Fe(2+)</name>
        <dbReference type="ChEBI" id="CHEBI:29033"/>
    </cofactor>
</comment>
<comment type="similarity">
    <text evidence="2">Belongs to the carotenoid oxygenase family.</text>
</comment>
<keyword evidence="3" id="KW-0479">Metal-binding</keyword>
<evidence type="ECO:0000313" key="6">
    <source>
        <dbReference type="EMBL" id="KAH0741322.1"/>
    </source>
</evidence>
<dbReference type="PANTHER" id="PTHR10543">
    <property type="entry name" value="BETA-CAROTENE DIOXYGENASE"/>
    <property type="match status" value="1"/>
</dbReference>
<evidence type="ECO:0000256" key="3">
    <source>
        <dbReference type="ARBA" id="ARBA00022723"/>
    </source>
</evidence>
<evidence type="ECO:0008006" key="8">
    <source>
        <dbReference type="Google" id="ProtNLM"/>
    </source>
</evidence>
<dbReference type="Pfam" id="PF03055">
    <property type="entry name" value="RPE65"/>
    <property type="match status" value="2"/>
</dbReference>
<keyword evidence="4" id="KW-0560">Oxidoreductase</keyword>
<evidence type="ECO:0000313" key="7">
    <source>
        <dbReference type="Proteomes" id="UP000826656"/>
    </source>
</evidence>
<dbReference type="EMBL" id="JAIVGD010000026">
    <property type="protein sequence ID" value="KAH0741322.1"/>
    <property type="molecule type" value="Genomic_DNA"/>
</dbReference>
<keyword evidence="4" id="KW-0223">Dioxygenase</keyword>
<evidence type="ECO:0000256" key="5">
    <source>
        <dbReference type="ARBA" id="ARBA00023004"/>
    </source>
</evidence>
<evidence type="ECO:0000256" key="1">
    <source>
        <dbReference type="ARBA" id="ARBA00001954"/>
    </source>
</evidence>
<accession>A0ABQ7U310</accession>
<keyword evidence="5" id="KW-0408">Iron</keyword>
<protein>
    <recommendedName>
        <fullName evidence="8">Carotenoid cleavage dioxygenase 4</fullName>
    </recommendedName>
</protein>
<keyword evidence="7" id="KW-1185">Reference proteome</keyword>
<dbReference type="PANTHER" id="PTHR10543:SF46">
    <property type="entry name" value="CAROTENOID CLEAVAGE DIOXYGENASE 4, CHLOROPLASTIC-RELATED"/>
    <property type="match status" value="1"/>
</dbReference>
<sequence length="537" mass="59846">MDALSSTFLSTLSQHPKSLLSFNNNNNYYYYSPNTSSSFTLKVFSIGGEEPIPSPQKRQSISSRKPSFLLENDDFVNTYIDPPRKSCVDPKYVLSNNFAPVDELPPTECKVVEGSLPSCLDGAYIRNGPNPQYLPRGPYHLFDGDGMLHSIKISQGLANTSLALFGGKLFALGESDLPYAVKIALDGDIITLGRHNFNGKLVRSMTTHPKIDPETNEAFAYRYGPFPPFLTYFRVDPNGIKTADVPIFSIKRPTLLHDIAITKKYAIFSDIQIGMNPIKFILTGGSLVGMNSRKISRLGVIPRYAKDESEMRWFDVPGFNNLHAINAWEDDGGDTVVLVTPNILSVEYTLERMDMIHGCVEKVKINLNSGLVSRHPISTSNLDFGVINPTYVGKKNNDWYPPPKLSGIVKLDVSIAEVDRRDCIVACRIFGEGCFCGEPFFVAKNNLEAEEDDGYVMLYVHNEKTGESNFLVMDATSPNLDIVANVKLPRRVPYGFHGIFLWKAKDESEMMWLDVPGFNIVCVIIVWEEAGGDTISF</sequence>
<dbReference type="InterPro" id="IPR004294">
    <property type="entry name" value="Carotenoid_Oase"/>
</dbReference>
<evidence type="ECO:0000256" key="4">
    <source>
        <dbReference type="ARBA" id="ARBA00022964"/>
    </source>
</evidence>
<gene>
    <name evidence="6" type="ORF">KY290_034365</name>
</gene>
<organism evidence="6 7">
    <name type="scientific">Solanum tuberosum</name>
    <name type="common">Potato</name>
    <dbReference type="NCBI Taxonomy" id="4113"/>
    <lineage>
        <taxon>Eukaryota</taxon>
        <taxon>Viridiplantae</taxon>
        <taxon>Streptophyta</taxon>
        <taxon>Embryophyta</taxon>
        <taxon>Tracheophyta</taxon>
        <taxon>Spermatophyta</taxon>
        <taxon>Magnoliopsida</taxon>
        <taxon>eudicotyledons</taxon>
        <taxon>Gunneridae</taxon>
        <taxon>Pentapetalae</taxon>
        <taxon>asterids</taxon>
        <taxon>lamiids</taxon>
        <taxon>Solanales</taxon>
        <taxon>Solanaceae</taxon>
        <taxon>Solanoideae</taxon>
        <taxon>Solaneae</taxon>
        <taxon>Solanum</taxon>
    </lineage>
</organism>
<name>A0ABQ7U310_SOLTU</name>
<reference evidence="6 7" key="1">
    <citation type="journal article" date="2021" name="bioRxiv">
        <title>Chromosome-scale and haplotype-resolved genome assembly of a tetraploid potato cultivar.</title>
        <authorList>
            <person name="Sun H."/>
            <person name="Jiao W.-B."/>
            <person name="Krause K."/>
            <person name="Campoy J.A."/>
            <person name="Goel M."/>
            <person name="Folz-Donahue K."/>
            <person name="Kukat C."/>
            <person name="Huettel B."/>
            <person name="Schneeberger K."/>
        </authorList>
    </citation>
    <scope>NUCLEOTIDE SEQUENCE [LARGE SCALE GENOMIC DNA]</scope>
    <source>
        <strain evidence="6">SolTubOtavaFocal</strain>
        <tissue evidence="6">Leaves</tissue>
    </source>
</reference>
<comment type="caution">
    <text evidence="6">The sequence shown here is derived from an EMBL/GenBank/DDBJ whole genome shotgun (WGS) entry which is preliminary data.</text>
</comment>
<dbReference type="Proteomes" id="UP000826656">
    <property type="component" value="Unassembled WGS sequence"/>
</dbReference>